<evidence type="ECO:0000256" key="1">
    <source>
        <dbReference type="SAM" id="MobiDB-lite"/>
    </source>
</evidence>
<reference evidence="2" key="1">
    <citation type="submission" date="2014-01" db="EMBL/GenBank/DDBJ databases">
        <authorList>
            <person name="Brown-Elliot B."/>
            <person name="Wallace R."/>
            <person name="Lenaerts A."/>
            <person name="Ordway D."/>
            <person name="DeGroote M.A."/>
            <person name="Parker T."/>
            <person name="Sizemore C."/>
            <person name="Tallon L.J."/>
            <person name="Sadzewicz L.K."/>
            <person name="Sengamalay N."/>
            <person name="Fraser C.M."/>
            <person name="Hine E."/>
            <person name="Shefchek K.A."/>
            <person name="Das S.P."/>
            <person name="Tettelin H."/>
        </authorList>
    </citation>
    <scope>NUCLEOTIDE SEQUENCE [LARGE SCALE GENOMIC DNA]</scope>
    <source>
        <strain evidence="2">4042</strain>
    </source>
</reference>
<protein>
    <submittedName>
        <fullName evidence="2">Uncharacterized protein</fullName>
    </submittedName>
</protein>
<organism evidence="2">
    <name type="scientific">Mycobacterium xenopi 4042</name>
    <dbReference type="NCBI Taxonomy" id="1299334"/>
    <lineage>
        <taxon>Bacteria</taxon>
        <taxon>Bacillati</taxon>
        <taxon>Actinomycetota</taxon>
        <taxon>Actinomycetes</taxon>
        <taxon>Mycobacteriales</taxon>
        <taxon>Mycobacteriaceae</taxon>
        <taxon>Mycobacterium</taxon>
    </lineage>
</organism>
<dbReference type="AlphaFoldDB" id="X8BHW0"/>
<accession>X8BHW0</accession>
<name>X8BHW0_MYCXE</name>
<gene>
    <name evidence="2" type="ORF">I553_6656</name>
</gene>
<comment type="caution">
    <text evidence="2">The sequence shown here is derived from an EMBL/GenBank/DDBJ whole genome shotgun (WGS) entry which is preliminary data.</text>
</comment>
<dbReference type="EMBL" id="JAOB01000042">
    <property type="protein sequence ID" value="EUA42793.1"/>
    <property type="molecule type" value="Genomic_DNA"/>
</dbReference>
<sequence length="48" mass="4853">MREWSTRGTAAVSDDRGQHPAGQPHLGAGRVPTVTSPAQGLGVPSGTT</sequence>
<feature type="region of interest" description="Disordered" evidence="1">
    <location>
        <begin position="1"/>
        <end position="48"/>
    </location>
</feature>
<evidence type="ECO:0000313" key="2">
    <source>
        <dbReference type="EMBL" id="EUA42793.1"/>
    </source>
</evidence>
<proteinExistence type="predicted"/>